<keyword evidence="2" id="KW-0540">Nuclease</keyword>
<dbReference type="Gene3D" id="3.30.420.10">
    <property type="entry name" value="Ribonuclease H-like superfamily/Ribonuclease H"/>
    <property type="match status" value="1"/>
</dbReference>
<protein>
    <submittedName>
        <fullName evidence="2">DDE superfamily endonuclease</fullName>
    </submittedName>
</protein>
<dbReference type="InterPro" id="IPR050863">
    <property type="entry name" value="CenT-Element_Derived"/>
</dbReference>
<keyword evidence="3" id="KW-1185">Reference proteome</keyword>
<dbReference type="Proteomes" id="UP001281761">
    <property type="component" value="Unassembled WGS sequence"/>
</dbReference>
<comment type="caution">
    <text evidence="2">The sequence shown here is derived from an EMBL/GenBank/DDBJ whole genome shotgun (WGS) entry which is preliminary data.</text>
</comment>
<gene>
    <name evidence="2" type="ORF">BLNAU_12763</name>
</gene>
<keyword evidence="2" id="KW-0255">Endonuclease</keyword>
<evidence type="ECO:0000313" key="2">
    <source>
        <dbReference type="EMBL" id="KAK2952353.1"/>
    </source>
</evidence>
<organism evidence="2 3">
    <name type="scientific">Blattamonas nauphoetae</name>
    <dbReference type="NCBI Taxonomy" id="2049346"/>
    <lineage>
        <taxon>Eukaryota</taxon>
        <taxon>Metamonada</taxon>
        <taxon>Preaxostyla</taxon>
        <taxon>Oxymonadida</taxon>
        <taxon>Blattamonas</taxon>
    </lineage>
</organism>
<evidence type="ECO:0000313" key="3">
    <source>
        <dbReference type="Proteomes" id="UP001281761"/>
    </source>
</evidence>
<evidence type="ECO:0000259" key="1">
    <source>
        <dbReference type="Pfam" id="PF03184"/>
    </source>
</evidence>
<sequence length="233" mass="25850">METFWRGLVPPPFSEDLALIEGLELSTDYGLGLSKKGGMTSELFADWFDRVFIPLIAMVRKVRGLPDQTVVLLLDGCGAHVAEGARDLCTTNNVRLITPPGNTTHLLQVLDLGVFAPFKRYIQSLREGRHHDCTEHMVAIAEAALTKACDKITIRHAFERGGIDWDTSRIPFTAKIIPQVFQDASKLALLDYQESKNIGTRYTRRRKPKLFGALTVAEAESDLGPTVGKVKQT</sequence>
<dbReference type="GO" id="GO:0004519">
    <property type="term" value="F:endonuclease activity"/>
    <property type="evidence" value="ECO:0007669"/>
    <property type="project" value="UniProtKB-KW"/>
</dbReference>
<name>A0ABQ9XM08_9EUKA</name>
<dbReference type="Pfam" id="PF03184">
    <property type="entry name" value="DDE_1"/>
    <property type="match status" value="1"/>
</dbReference>
<dbReference type="PANTHER" id="PTHR19303">
    <property type="entry name" value="TRANSPOSON"/>
    <property type="match status" value="1"/>
</dbReference>
<dbReference type="EMBL" id="JARBJD010000105">
    <property type="protein sequence ID" value="KAK2952353.1"/>
    <property type="molecule type" value="Genomic_DNA"/>
</dbReference>
<reference evidence="2 3" key="1">
    <citation type="journal article" date="2022" name="bioRxiv">
        <title>Genomics of Preaxostyla Flagellates Illuminates Evolutionary Transitions and the Path Towards Mitochondrial Loss.</title>
        <authorList>
            <person name="Novak L.V.F."/>
            <person name="Treitli S.C."/>
            <person name="Pyrih J."/>
            <person name="Halakuc P."/>
            <person name="Pipaliya S.V."/>
            <person name="Vacek V."/>
            <person name="Brzon O."/>
            <person name="Soukal P."/>
            <person name="Eme L."/>
            <person name="Dacks J.B."/>
            <person name="Karnkowska A."/>
            <person name="Elias M."/>
            <person name="Hampl V."/>
        </authorList>
    </citation>
    <scope>NUCLEOTIDE SEQUENCE [LARGE SCALE GENOMIC DNA]</scope>
    <source>
        <strain evidence="2">NAU3</strain>
        <tissue evidence="2">Gut</tissue>
    </source>
</reference>
<dbReference type="InterPro" id="IPR036397">
    <property type="entry name" value="RNaseH_sf"/>
</dbReference>
<dbReference type="InterPro" id="IPR004875">
    <property type="entry name" value="DDE_SF_endonuclease_dom"/>
</dbReference>
<accession>A0ABQ9XM08</accession>
<proteinExistence type="predicted"/>
<keyword evidence="2" id="KW-0378">Hydrolase</keyword>
<feature type="domain" description="DDE-1" evidence="1">
    <location>
        <begin position="34"/>
        <end position="122"/>
    </location>
</feature>